<feature type="transmembrane region" description="Helical" evidence="1">
    <location>
        <begin position="254"/>
        <end position="273"/>
    </location>
</feature>
<feature type="transmembrane region" description="Helical" evidence="1">
    <location>
        <begin position="115"/>
        <end position="143"/>
    </location>
</feature>
<keyword evidence="1" id="KW-1133">Transmembrane helix</keyword>
<keyword evidence="1" id="KW-0812">Transmembrane</keyword>
<dbReference type="PANTHER" id="PTHR30590">
    <property type="entry name" value="INNER MEMBRANE PROTEIN"/>
    <property type="match status" value="1"/>
</dbReference>
<evidence type="ECO:0000256" key="1">
    <source>
        <dbReference type="SAM" id="Phobius"/>
    </source>
</evidence>
<sequence>MTDATGAAFAPVHGKARIDVLDMLRGLAILGIFFMNIPFMGAQLSKLFRDPRLIGWDPLDQASWWGIQVVLEGTQRGLLEMLFGAGLMVFARVAMTPDGPVAVADLYLRRNLWLLGFGIFDLFILLWAGDILHIYALAALLLFPFRRLSAKWLVVLGLGFALYTAGNGALRYAERAALVERVQVAEQKLAAHQPVTPAEKKALEEWRKKVEKLRTGGDEIKGIAEMEAKGHGGSFLAYAGMQIGFYQMFLWPEIVKSVAEAFCMMLIGIALWKWGVIQGERSARFYLLLMLACYLPGMALRVVAGHEFLSNVPGPKLLWMTQEFARMAVSIGHVALVNLAVKSGAGRAIFGPFKVAGRTAFSLYFLQQIIGIYILYAPWGLGLWGRQSWSDLAGTVLLVIGGQLLLANLWLRFFSTGPLEWLWRSLAYLRWQPFLRRASPAAEA</sequence>
<dbReference type="InterPro" id="IPR007349">
    <property type="entry name" value="DUF418"/>
</dbReference>
<dbReference type="Pfam" id="PF04235">
    <property type="entry name" value="DUF418"/>
    <property type="match status" value="1"/>
</dbReference>
<organism evidence="3 4">
    <name type="scientific">Sphingomonas kyeonggiensis</name>
    <dbReference type="NCBI Taxonomy" id="1268553"/>
    <lineage>
        <taxon>Bacteria</taxon>
        <taxon>Pseudomonadati</taxon>
        <taxon>Pseudomonadota</taxon>
        <taxon>Alphaproteobacteria</taxon>
        <taxon>Sphingomonadales</taxon>
        <taxon>Sphingomonadaceae</taxon>
        <taxon>Sphingomonas</taxon>
    </lineage>
</organism>
<evidence type="ECO:0000313" key="3">
    <source>
        <dbReference type="EMBL" id="MBB4839374.1"/>
    </source>
</evidence>
<keyword evidence="4" id="KW-1185">Reference proteome</keyword>
<feature type="transmembrane region" description="Helical" evidence="1">
    <location>
        <begin position="150"/>
        <end position="170"/>
    </location>
</feature>
<keyword evidence="1" id="KW-0472">Membrane</keyword>
<proteinExistence type="predicted"/>
<accession>A0A7W7NT49</accession>
<feature type="transmembrane region" description="Helical" evidence="1">
    <location>
        <begin position="285"/>
        <end position="304"/>
    </location>
</feature>
<comment type="caution">
    <text evidence="3">The sequence shown here is derived from an EMBL/GenBank/DDBJ whole genome shotgun (WGS) entry which is preliminary data.</text>
</comment>
<feature type="transmembrane region" description="Helical" evidence="1">
    <location>
        <begin position="23"/>
        <end position="42"/>
    </location>
</feature>
<protein>
    <recommendedName>
        <fullName evidence="2">DUF418 domain-containing protein</fullName>
    </recommendedName>
</protein>
<evidence type="ECO:0000313" key="4">
    <source>
        <dbReference type="Proteomes" id="UP000575241"/>
    </source>
</evidence>
<dbReference type="EMBL" id="JACHLN010000002">
    <property type="protein sequence ID" value="MBB4839374.1"/>
    <property type="molecule type" value="Genomic_DNA"/>
</dbReference>
<dbReference type="AlphaFoldDB" id="A0A7W7NT49"/>
<feature type="transmembrane region" description="Helical" evidence="1">
    <location>
        <begin position="361"/>
        <end position="380"/>
    </location>
</feature>
<feature type="transmembrane region" description="Helical" evidence="1">
    <location>
        <begin position="392"/>
        <end position="411"/>
    </location>
</feature>
<gene>
    <name evidence="3" type="ORF">HNP52_002443</name>
</gene>
<dbReference type="InterPro" id="IPR052529">
    <property type="entry name" value="Bact_Transport_Assoc"/>
</dbReference>
<feature type="transmembrane region" description="Helical" evidence="1">
    <location>
        <begin position="324"/>
        <end position="341"/>
    </location>
</feature>
<evidence type="ECO:0000259" key="2">
    <source>
        <dbReference type="Pfam" id="PF04235"/>
    </source>
</evidence>
<dbReference type="RefSeq" id="WP_184167319.1">
    <property type="nucleotide sequence ID" value="NZ_JACHLN010000002.1"/>
</dbReference>
<dbReference type="PANTHER" id="PTHR30590:SF2">
    <property type="entry name" value="INNER MEMBRANE PROTEIN"/>
    <property type="match status" value="1"/>
</dbReference>
<reference evidence="3 4" key="1">
    <citation type="submission" date="2020-08" db="EMBL/GenBank/DDBJ databases">
        <title>Functional genomics of gut bacteria from endangered species of beetles.</title>
        <authorList>
            <person name="Carlos-Shanley C."/>
        </authorList>
    </citation>
    <scope>NUCLEOTIDE SEQUENCE [LARGE SCALE GENOMIC DNA]</scope>
    <source>
        <strain evidence="3 4">S00224</strain>
    </source>
</reference>
<name>A0A7W7NT49_9SPHN</name>
<feature type="domain" description="DUF418" evidence="2">
    <location>
        <begin position="272"/>
        <end position="429"/>
    </location>
</feature>
<dbReference type="Proteomes" id="UP000575241">
    <property type="component" value="Unassembled WGS sequence"/>
</dbReference>